<sequence length="163" mass="17384">MCYLAGVGEFQTWDLCPLIGKELASIHHAPKPMRLSTAGSLVPHTSKRRGGAPNPWIAMYEVCWMDSCKEVDIAAGFDDVINDGVDVLSISLGGYPAVYSVDVIAIGAYHAVERGIMVSCTGGNSGPFTGSVSNGALWIFTVGATTIDREINEDAKISAKYNR</sequence>
<evidence type="ECO:0000256" key="3">
    <source>
        <dbReference type="PROSITE-ProRule" id="PRU01240"/>
    </source>
</evidence>
<comment type="caution">
    <text evidence="3">Lacks conserved residue(s) required for the propagation of feature annotation.</text>
</comment>
<dbReference type="Gene3D" id="3.50.30.30">
    <property type="match status" value="1"/>
</dbReference>
<evidence type="ECO:0000256" key="1">
    <source>
        <dbReference type="ARBA" id="ARBA00011073"/>
    </source>
</evidence>
<dbReference type="InParanoid" id="D8SQT9"/>
<dbReference type="Pfam" id="PF00082">
    <property type="entry name" value="Peptidase_S8"/>
    <property type="match status" value="1"/>
</dbReference>
<gene>
    <name evidence="5" type="ORF">SELMODRAFT_424712</name>
</gene>
<keyword evidence="6" id="KW-1185">Reference proteome</keyword>
<dbReference type="GO" id="GO:0004252">
    <property type="term" value="F:serine-type endopeptidase activity"/>
    <property type="evidence" value="ECO:0007669"/>
    <property type="project" value="InterPro"/>
</dbReference>
<dbReference type="AlphaFoldDB" id="D8SQT9"/>
<proteinExistence type="inferred from homology"/>
<dbReference type="InterPro" id="IPR045051">
    <property type="entry name" value="SBT"/>
</dbReference>
<dbReference type="STRING" id="88036.D8SQT9"/>
<reference evidence="5 6" key="1">
    <citation type="journal article" date="2011" name="Science">
        <title>The Selaginella genome identifies genetic changes associated with the evolution of vascular plants.</title>
        <authorList>
            <person name="Banks J.A."/>
            <person name="Nishiyama T."/>
            <person name="Hasebe M."/>
            <person name="Bowman J.L."/>
            <person name="Gribskov M."/>
            <person name="dePamphilis C."/>
            <person name="Albert V.A."/>
            <person name="Aono N."/>
            <person name="Aoyama T."/>
            <person name="Ambrose B.A."/>
            <person name="Ashton N.W."/>
            <person name="Axtell M.J."/>
            <person name="Barker E."/>
            <person name="Barker M.S."/>
            <person name="Bennetzen J.L."/>
            <person name="Bonawitz N.D."/>
            <person name="Chapple C."/>
            <person name="Cheng C."/>
            <person name="Correa L.G."/>
            <person name="Dacre M."/>
            <person name="DeBarry J."/>
            <person name="Dreyer I."/>
            <person name="Elias M."/>
            <person name="Engstrom E.M."/>
            <person name="Estelle M."/>
            <person name="Feng L."/>
            <person name="Finet C."/>
            <person name="Floyd S.K."/>
            <person name="Frommer W.B."/>
            <person name="Fujita T."/>
            <person name="Gramzow L."/>
            <person name="Gutensohn M."/>
            <person name="Harholt J."/>
            <person name="Hattori M."/>
            <person name="Heyl A."/>
            <person name="Hirai T."/>
            <person name="Hiwatashi Y."/>
            <person name="Ishikawa M."/>
            <person name="Iwata M."/>
            <person name="Karol K.G."/>
            <person name="Koehler B."/>
            <person name="Kolukisaoglu U."/>
            <person name="Kubo M."/>
            <person name="Kurata T."/>
            <person name="Lalonde S."/>
            <person name="Li K."/>
            <person name="Li Y."/>
            <person name="Litt A."/>
            <person name="Lyons E."/>
            <person name="Manning G."/>
            <person name="Maruyama T."/>
            <person name="Michael T.P."/>
            <person name="Mikami K."/>
            <person name="Miyazaki S."/>
            <person name="Morinaga S."/>
            <person name="Murata T."/>
            <person name="Mueller-Roeber B."/>
            <person name="Nelson D.R."/>
            <person name="Obara M."/>
            <person name="Oguri Y."/>
            <person name="Olmstead R.G."/>
            <person name="Onodera N."/>
            <person name="Petersen B.L."/>
            <person name="Pils B."/>
            <person name="Prigge M."/>
            <person name="Rensing S.A."/>
            <person name="Riano-Pachon D.M."/>
            <person name="Roberts A.W."/>
            <person name="Sato Y."/>
            <person name="Scheller H.V."/>
            <person name="Schulz B."/>
            <person name="Schulz C."/>
            <person name="Shakirov E.V."/>
            <person name="Shibagaki N."/>
            <person name="Shinohara N."/>
            <person name="Shippen D.E."/>
            <person name="Soerensen I."/>
            <person name="Sotooka R."/>
            <person name="Sugimoto N."/>
            <person name="Sugita M."/>
            <person name="Sumikawa N."/>
            <person name="Tanurdzic M."/>
            <person name="Theissen G."/>
            <person name="Ulvskov P."/>
            <person name="Wakazuki S."/>
            <person name="Weng J.K."/>
            <person name="Willats W.W."/>
            <person name="Wipf D."/>
            <person name="Wolf P.G."/>
            <person name="Yang L."/>
            <person name="Zimmer A.D."/>
            <person name="Zhu Q."/>
            <person name="Mitros T."/>
            <person name="Hellsten U."/>
            <person name="Loque D."/>
            <person name="Otillar R."/>
            <person name="Salamov A."/>
            <person name="Schmutz J."/>
            <person name="Shapiro H."/>
            <person name="Lindquist E."/>
            <person name="Lucas S."/>
            <person name="Rokhsar D."/>
            <person name="Grigoriev I.V."/>
        </authorList>
    </citation>
    <scope>NUCLEOTIDE SEQUENCE [LARGE SCALE GENOMIC DNA]</scope>
</reference>
<dbReference type="SUPFAM" id="SSF52743">
    <property type="entry name" value="Subtilisin-like"/>
    <property type="match status" value="1"/>
</dbReference>
<evidence type="ECO:0000313" key="6">
    <source>
        <dbReference type="Proteomes" id="UP000001514"/>
    </source>
</evidence>
<dbReference type="EMBL" id="GL377634">
    <property type="protein sequence ID" value="EFJ13226.1"/>
    <property type="molecule type" value="Genomic_DNA"/>
</dbReference>
<organism evidence="6">
    <name type="scientific">Selaginella moellendorffii</name>
    <name type="common">Spikemoss</name>
    <dbReference type="NCBI Taxonomy" id="88036"/>
    <lineage>
        <taxon>Eukaryota</taxon>
        <taxon>Viridiplantae</taxon>
        <taxon>Streptophyta</taxon>
        <taxon>Embryophyta</taxon>
        <taxon>Tracheophyta</taxon>
        <taxon>Lycopodiopsida</taxon>
        <taxon>Selaginellales</taxon>
        <taxon>Selaginellaceae</taxon>
        <taxon>Selaginella</taxon>
    </lineage>
</organism>
<dbReference type="Gene3D" id="3.40.50.200">
    <property type="entry name" value="Peptidase S8/S53 domain"/>
    <property type="match status" value="1"/>
</dbReference>
<dbReference type="GO" id="GO:0006508">
    <property type="term" value="P:proteolysis"/>
    <property type="evidence" value="ECO:0007669"/>
    <property type="project" value="InterPro"/>
</dbReference>
<evidence type="ECO:0000259" key="4">
    <source>
        <dbReference type="Pfam" id="PF00082"/>
    </source>
</evidence>
<dbReference type="KEGG" id="smo:SELMODRAFT_424712"/>
<dbReference type="InterPro" id="IPR036852">
    <property type="entry name" value="Peptidase_S8/S53_dom_sf"/>
</dbReference>
<dbReference type="PROSITE" id="PS51892">
    <property type="entry name" value="SUBTILASE"/>
    <property type="match status" value="1"/>
</dbReference>
<dbReference type="Gramene" id="EFJ13226">
    <property type="protein sequence ID" value="EFJ13226"/>
    <property type="gene ID" value="SELMODRAFT_424712"/>
</dbReference>
<dbReference type="Proteomes" id="UP000001514">
    <property type="component" value="Unassembled WGS sequence"/>
</dbReference>
<evidence type="ECO:0000313" key="5">
    <source>
        <dbReference type="EMBL" id="EFJ13226.1"/>
    </source>
</evidence>
<name>D8SQT9_SELML</name>
<dbReference type="InterPro" id="IPR000209">
    <property type="entry name" value="Peptidase_S8/S53_dom"/>
</dbReference>
<dbReference type="PANTHER" id="PTHR10795">
    <property type="entry name" value="PROPROTEIN CONVERTASE SUBTILISIN/KEXIN"/>
    <property type="match status" value="1"/>
</dbReference>
<accession>D8SQT9</accession>
<evidence type="ECO:0000256" key="2">
    <source>
        <dbReference type="ARBA" id="ARBA00022729"/>
    </source>
</evidence>
<protein>
    <recommendedName>
        <fullName evidence="4">Peptidase S8/S53 domain-containing protein</fullName>
    </recommendedName>
</protein>
<feature type="domain" description="Peptidase S8/S53" evidence="4">
    <location>
        <begin position="48"/>
        <end position="146"/>
    </location>
</feature>
<keyword evidence="2" id="KW-0732">Signal</keyword>
<comment type="similarity">
    <text evidence="1 3">Belongs to the peptidase S8 family.</text>
</comment>
<dbReference type="HOGENOM" id="CLU_1629880_0_0_1"/>